<dbReference type="GO" id="GO:0008234">
    <property type="term" value="F:cysteine-type peptidase activity"/>
    <property type="evidence" value="ECO:0007669"/>
    <property type="project" value="InterPro"/>
</dbReference>
<dbReference type="OrthoDB" id="661197at2759"/>
<proteinExistence type="inferred from homology"/>
<keyword evidence="3" id="KW-0378">Hydrolase</keyword>
<keyword evidence="2" id="KW-0645">Protease</keyword>
<dbReference type="InterPro" id="IPR003653">
    <property type="entry name" value="Peptidase_C48_C"/>
</dbReference>
<dbReference type="Gramene" id="TVU12229">
    <property type="protein sequence ID" value="TVU12229"/>
    <property type="gene ID" value="EJB05_45862"/>
</dbReference>
<dbReference type="PROSITE" id="PS50600">
    <property type="entry name" value="ULP_PROTEASE"/>
    <property type="match status" value="1"/>
</dbReference>
<evidence type="ECO:0000256" key="3">
    <source>
        <dbReference type="ARBA" id="ARBA00022801"/>
    </source>
</evidence>
<evidence type="ECO:0000313" key="7">
    <source>
        <dbReference type="Proteomes" id="UP000324897"/>
    </source>
</evidence>
<evidence type="ECO:0000256" key="2">
    <source>
        <dbReference type="ARBA" id="ARBA00022670"/>
    </source>
</evidence>
<comment type="similarity">
    <text evidence="1">Belongs to the peptidase C48 family.</text>
</comment>
<gene>
    <name evidence="6" type="ORF">EJB05_45862</name>
</gene>
<dbReference type="Gene3D" id="3.40.395.10">
    <property type="entry name" value="Adenoviral Proteinase, Chain A"/>
    <property type="match status" value="1"/>
</dbReference>
<feature type="non-terminal residue" evidence="6">
    <location>
        <position position="1"/>
    </location>
</feature>
<organism evidence="6 7">
    <name type="scientific">Eragrostis curvula</name>
    <name type="common">weeping love grass</name>
    <dbReference type="NCBI Taxonomy" id="38414"/>
    <lineage>
        <taxon>Eukaryota</taxon>
        <taxon>Viridiplantae</taxon>
        <taxon>Streptophyta</taxon>
        <taxon>Embryophyta</taxon>
        <taxon>Tracheophyta</taxon>
        <taxon>Spermatophyta</taxon>
        <taxon>Magnoliopsida</taxon>
        <taxon>Liliopsida</taxon>
        <taxon>Poales</taxon>
        <taxon>Poaceae</taxon>
        <taxon>PACMAD clade</taxon>
        <taxon>Chloridoideae</taxon>
        <taxon>Eragrostideae</taxon>
        <taxon>Eragrostidinae</taxon>
        <taxon>Eragrostis</taxon>
    </lineage>
</organism>
<name>A0A5J9TLF2_9POAL</name>
<protein>
    <recommendedName>
        <fullName evidence="5">Ubiquitin-like protease family profile domain-containing protein</fullName>
    </recommendedName>
</protein>
<reference evidence="6 7" key="1">
    <citation type="journal article" date="2019" name="Sci. Rep.">
        <title>A high-quality genome of Eragrostis curvula grass provides insights into Poaceae evolution and supports new strategies to enhance forage quality.</title>
        <authorList>
            <person name="Carballo J."/>
            <person name="Santos B.A.C.M."/>
            <person name="Zappacosta D."/>
            <person name="Garbus I."/>
            <person name="Selva J.P."/>
            <person name="Gallo C.A."/>
            <person name="Diaz A."/>
            <person name="Albertini E."/>
            <person name="Caccamo M."/>
            <person name="Echenique V."/>
        </authorList>
    </citation>
    <scope>NUCLEOTIDE SEQUENCE [LARGE SCALE GENOMIC DNA]</scope>
    <source>
        <strain evidence="7">cv. Victoria</strain>
        <tissue evidence="6">Leaf</tissue>
    </source>
</reference>
<evidence type="ECO:0000313" key="6">
    <source>
        <dbReference type="EMBL" id="TVU12229.1"/>
    </source>
</evidence>
<feature type="domain" description="Ubiquitin-like protease family profile" evidence="5">
    <location>
        <begin position="250"/>
        <end position="429"/>
    </location>
</feature>
<dbReference type="Pfam" id="PF02902">
    <property type="entry name" value="Peptidase_C48"/>
    <property type="match status" value="1"/>
</dbReference>
<dbReference type="SUPFAM" id="SSF54001">
    <property type="entry name" value="Cysteine proteinases"/>
    <property type="match status" value="1"/>
</dbReference>
<dbReference type="EMBL" id="RWGY01000039">
    <property type="protein sequence ID" value="TVU12229.1"/>
    <property type="molecule type" value="Genomic_DNA"/>
</dbReference>
<dbReference type="PANTHER" id="PTHR36479">
    <property type="entry name" value="ULP_PROTEASE DOMAIN-CONTAINING PROTEIN"/>
    <property type="match status" value="1"/>
</dbReference>
<sequence length="484" mass="53824">NVPIADIAGNSISPVADVAAVNISDQSLHGATDGTANTMVSHEIVLNGNAVSSPISVLSHSVDGATNGTASVMLTEKSAPTQNVCNESLVSTEKVHVAANLINASENFVTSSGPLKNDELNSICEKLQKTELPKTPTAEGTSLIKLAYENANTDPGIQAAFSYAFESPSTKPVAKVEVSKVDASISIGPSTLNLKNRKKRKAVVKEEVEVPFVLTVEPKVDTFYLSTVRKKSKKWSKSENLSPFVSVLGFDLSYDEFRDSLRPRAELSDRVMSVYAHTFNLKAEKYMLDKCDRKKISFSHYFTKKLLVKPESFQSSGCVCELKEINDRLKITSADLLFFPVIIQGHWILICVNLLYKTMNFFDSAGITEEKDSKRMLHNLATNFSQVCSDLSIFPEGFIGFDDDIPRFYPKQPYLHDCGFYCILYMICWDGKVMKEFEQATVVEYRKIVAYDIYHSPLNQHNADERKDSADNSSPARNKRLKMN</sequence>
<dbReference type="InterPro" id="IPR038765">
    <property type="entry name" value="Papain-like_cys_pep_sf"/>
</dbReference>
<dbReference type="Proteomes" id="UP000324897">
    <property type="component" value="Chromosome 3"/>
</dbReference>
<evidence type="ECO:0000259" key="5">
    <source>
        <dbReference type="PROSITE" id="PS50600"/>
    </source>
</evidence>
<accession>A0A5J9TLF2</accession>
<feature type="region of interest" description="Disordered" evidence="4">
    <location>
        <begin position="461"/>
        <end position="484"/>
    </location>
</feature>
<evidence type="ECO:0000256" key="1">
    <source>
        <dbReference type="ARBA" id="ARBA00005234"/>
    </source>
</evidence>
<keyword evidence="7" id="KW-1185">Reference proteome</keyword>
<comment type="caution">
    <text evidence="6">The sequence shown here is derived from an EMBL/GenBank/DDBJ whole genome shotgun (WGS) entry which is preliminary data.</text>
</comment>
<dbReference type="GO" id="GO:0006508">
    <property type="term" value="P:proteolysis"/>
    <property type="evidence" value="ECO:0007669"/>
    <property type="project" value="UniProtKB-KW"/>
</dbReference>
<evidence type="ECO:0000256" key="4">
    <source>
        <dbReference type="SAM" id="MobiDB-lite"/>
    </source>
</evidence>
<dbReference type="PANTHER" id="PTHR36479:SF10">
    <property type="entry name" value="UBIQUITIN-LIKE PROTEASE FAMILY PROFILE DOMAIN-CONTAINING PROTEIN"/>
    <property type="match status" value="1"/>
</dbReference>
<dbReference type="AlphaFoldDB" id="A0A5J9TLF2"/>